<keyword evidence="4" id="KW-0963">Cytoplasm</keyword>
<dbReference type="SUPFAM" id="SSF53448">
    <property type="entry name" value="Nucleotide-diphospho-sugar transferases"/>
    <property type="match status" value="1"/>
</dbReference>
<evidence type="ECO:0000256" key="4">
    <source>
        <dbReference type="HAMAP-Rule" id="MF_00057"/>
    </source>
</evidence>
<dbReference type="OrthoDB" id="9815559at2"/>
<comment type="catalytic activity">
    <reaction evidence="4">
        <text>3-deoxy-alpha-D-manno-oct-2-ulosonate + CTP = CMP-3-deoxy-beta-D-manno-octulosonate + diphosphate</text>
        <dbReference type="Rhea" id="RHEA:23448"/>
        <dbReference type="ChEBI" id="CHEBI:33019"/>
        <dbReference type="ChEBI" id="CHEBI:37563"/>
        <dbReference type="ChEBI" id="CHEBI:85986"/>
        <dbReference type="ChEBI" id="CHEBI:85987"/>
        <dbReference type="EC" id="2.7.7.38"/>
    </reaction>
</comment>
<sequence length="257" mass="27629">MAVLAVIPARLGATRLPRKPLRLLGGEPLVVRVYQRVFALGVADHVVVATDHDDVQDACRSRGIPVVMTRHDHPSGTDRVAEVAAHPDFSTFDVLLNVQGDEPFVSREALAGAVHVVAAGRAPIGTAAVPVTAEALGQPDVVKVVCTDEGLALYFSRAPIPFLRDPSDIALLTPLVHQHVGVYAYSRPALQQWVLWPPHPLELVERLEQLRPLAHGLAIGVALVPSADGGIDTEHDLQRANARWDQLYTDTVPTASA</sequence>
<reference evidence="5 6" key="1">
    <citation type="journal article" date="2014" name="Proc. Natl. Acad. Sci. U.S.A.">
        <title>Functional type 2 photosynthetic reaction centers found in the rare bacterial phylum Gemmatimonadetes.</title>
        <authorList>
            <person name="Zeng Y."/>
            <person name="Feng F."/>
            <person name="Medova H."/>
            <person name="Dean J."/>
            <person name="Koblizek M."/>
        </authorList>
    </citation>
    <scope>NUCLEOTIDE SEQUENCE [LARGE SCALE GENOMIC DNA]</scope>
    <source>
        <strain evidence="5 6">AP64</strain>
    </source>
</reference>
<evidence type="ECO:0000256" key="1">
    <source>
        <dbReference type="ARBA" id="ARBA00022679"/>
    </source>
</evidence>
<dbReference type="PANTHER" id="PTHR42866">
    <property type="entry name" value="3-DEOXY-MANNO-OCTULOSONATE CYTIDYLYLTRANSFERASE"/>
    <property type="match status" value="1"/>
</dbReference>
<dbReference type="InterPro" id="IPR004528">
    <property type="entry name" value="KdsB"/>
</dbReference>
<dbReference type="EMBL" id="CP011454">
    <property type="protein sequence ID" value="AMW04914.1"/>
    <property type="molecule type" value="Genomic_DNA"/>
</dbReference>
<dbReference type="AlphaFoldDB" id="A0A143BKG4"/>
<dbReference type="NCBIfam" id="TIGR00466">
    <property type="entry name" value="kdsB"/>
    <property type="match status" value="1"/>
</dbReference>
<gene>
    <name evidence="4" type="primary">kdsB</name>
    <name evidence="5" type="ORF">GEMMAAP_08830</name>
</gene>
<dbReference type="Gene3D" id="3.90.550.10">
    <property type="entry name" value="Spore Coat Polysaccharide Biosynthesis Protein SpsA, Chain A"/>
    <property type="match status" value="1"/>
</dbReference>
<comment type="similarity">
    <text evidence="4">Belongs to the KdsB family.</text>
</comment>
<dbReference type="Pfam" id="PF02348">
    <property type="entry name" value="CTP_transf_3"/>
    <property type="match status" value="1"/>
</dbReference>
<keyword evidence="3 4" id="KW-0448">Lipopolysaccharide biosynthesis</keyword>
<dbReference type="PANTHER" id="PTHR42866:SF2">
    <property type="entry name" value="3-DEOXY-MANNO-OCTULOSONATE CYTIDYLYLTRANSFERASE, MITOCHONDRIAL"/>
    <property type="match status" value="1"/>
</dbReference>
<comment type="subcellular location">
    <subcellularLocation>
        <location evidence="4">Cytoplasm</location>
    </subcellularLocation>
</comment>
<dbReference type="STRING" id="1379270.GEMMAAP_08830"/>
<reference evidence="5 6" key="2">
    <citation type="journal article" date="2016" name="Environ. Microbiol. Rep.">
        <title>Metagenomic evidence for the presence of phototrophic Gemmatimonadetes bacteria in diverse environments.</title>
        <authorList>
            <person name="Zeng Y."/>
            <person name="Baumbach J."/>
            <person name="Barbosa E.G."/>
            <person name="Azevedo V."/>
            <person name="Zhang C."/>
            <person name="Koblizek M."/>
        </authorList>
    </citation>
    <scope>NUCLEOTIDE SEQUENCE [LARGE SCALE GENOMIC DNA]</scope>
    <source>
        <strain evidence="5 6">AP64</strain>
    </source>
</reference>
<dbReference type="UniPathway" id="UPA00358">
    <property type="reaction ID" value="UER00476"/>
</dbReference>
<dbReference type="CDD" id="cd02517">
    <property type="entry name" value="CMP-KDO-Synthetase"/>
    <property type="match status" value="1"/>
</dbReference>
<dbReference type="InterPro" id="IPR029044">
    <property type="entry name" value="Nucleotide-diphossugar_trans"/>
</dbReference>
<keyword evidence="1 4" id="KW-0808">Transferase</keyword>
<dbReference type="InterPro" id="IPR003329">
    <property type="entry name" value="Cytidylyl_trans"/>
</dbReference>
<dbReference type="Proteomes" id="UP000076404">
    <property type="component" value="Chromosome"/>
</dbReference>
<comment type="function">
    <text evidence="4">Activates KDO (a required 8-carbon sugar) for incorporation into bacterial lipopolysaccharide in Gram-negative bacteria.</text>
</comment>
<keyword evidence="2 4" id="KW-0548">Nucleotidyltransferase</keyword>
<evidence type="ECO:0000256" key="2">
    <source>
        <dbReference type="ARBA" id="ARBA00022695"/>
    </source>
</evidence>
<dbReference type="RefSeq" id="WP_053334540.1">
    <property type="nucleotide sequence ID" value="NZ_CP011454.1"/>
</dbReference>
<dbReference type="KEGG" id="gph:GEMMAAP_08830"/>
<comment type="pathway">
    <text evidence="4">Nucleotide-sugar biosynthesis; CMP-3-deoxy-D-manno-octulosonate biosynthesis; CMP-3-deoxy-D-manno-octulosonate from 3-deoxy-D-manno-octulosonate and CTP: step 1/1.</text>
</comment>
<dbReference type="eggNOG" id="COG1212">
    <property type="taxonomic scope" value="Bacteria"/>
</dbReference>
<dbReference type="NCBIfam" id="NF003952">
    <property type="entry name" value="PRK05450.1-5"/>
    <property type="match status" value="1"/>
</dbReference>
<dbReference type="HAMAP" id="MF_00057">
    <property type="entry name" value="KdsB"/>
    <property type="match status" value="1"/>
</dbReference>
<dbReference type="EC" id="2.7.7.38" evidence="4"/>
<evidence type="ECO:0000313" key="5">
    <source>
        <dbReference type="EMBL" id="AMW04914.1"/>
    </source>
</evidence>
<proteinExistence type="inferred from homology"/>
<evidence type="ECO:0000313" key="6">
    <source>
        <dbReference type="Proteomes" id="UP000076404"/>
    </source>
</evidence>
<accession>A0A143BKG4</accession>
<organism evidence="5 6">
    <name type="scientific">Gemmatimonas phototrophica</name>
    <dbReference type="NCBI Taxonomy" id="1379270"/>
    <lineage>
        <taxon>Bacteria</taxon>
        <taxon>Pseudomonadati</taxon>
        <taxon>Gemmatimonadota</taxon>
        <taxon>Gemmatimonadia</taxon>
        <taxon>Gemmatimonadales</taxon>
        <taxon>Gemmatimonadaceae</taxon>
        <taxon>Gemmatimonas</taxon>
    </lineage>
</organism>
<evidence type="ECO:0000256" key="3">
    <source>
        <dbReference type="ARBA" id="ARBA00022985"/>
    </source>
</evidence>
<dbReference type="GO" id="GO:0008690">
    <property type="term" value="F:3-deoxy-manno-octulosonate cytidylyltransferase activity"/>
    <property type="evidence" value="ECO:0007669"/>
    <property type="project" value="UniProtKB-UniRule"/>
</dbReference>
<keyword evidence="6" id="KW-1185">Reference proteome</keyword>
<dbReference type="GO" id="GO:0005829">
    <property type="term" value="C:cytosol"/>
    <property type="evidence" value="ECO:0007669"/>
    <property type="project" value="TreeGrafter"/>
</dbReference>
<protein>
    <recommendedName>
        <fullName evidence="4">3-deoxy-manno-octulosonate cytidylyltransferase</fullName>
        <ecNumber evidence="4">2.7.7.38</ecNumber>
    </recommendedName>
    <alternativeName>
        <fullName evidence="4">CMP-2-keto-3-deoxyoctulosonic acid synthase</fullName>
        <shortName evidence="4">CKS</shortName>
        <shortName evidence="4">CMP-KDO synthase</shortName>
    </alternativeName>
</protein>
<dbReference type="GO" id="GO:0009103">
    <property type="term" value="P:lipopolysaccharide biosynthetic process"/>
    <property type="evidence" value="ECO:0007669"/>
    <property type="project" value="UniProtKB-UniRule"/>
</dbReference>
<name>A0A143BKG4_9BACT</name>
<dbReference type="GO" id="GO:0033468">
    <property type="term" value="P:CMP-keto-3-deoxy-D-manno-octulosonic acid biosynthetic process"/>
    <property type="evidence" value="ECO:0007669"/>
    <property type="project" value="UniProtKB-UniRule"/>
</dbReference>